<name>A0A4Z1JFI9_9HELO</name>
<comment type="caution">
    <text evidence="2">The sequence shown here is derived from an EMBL/GenBank/DDBJ whole genome shotgun (WGS) entry which is preliminary data.</text>
</comment>
<keyword evidence="3" id="KW-1185">Reference proteome</keyword>
<proteinExistence type="predicted"/>
<protein>
    <submittedName>
        <fullName evidence="2">Uncharacterized protein</fullName>
    </submittedName>
</protein>
<sequence length="115" mass="13357">MPPSFLLRKTIKTLIRLDRALLPRPPPPSHLARLAARSSLTNPMNRMRVWWWKKTPMQRTSAVVDIPLLLGVGLLVSVEVRDMWRVSRMSRVLERGDEERDGGMEIEEEELDEVE</sequence>
<organism evidence="2 3">
    <name type="scientific">Botrytis elliptica</name>
    <dbReference type="NCBI Taxonomy" id="278938"/>
    <lineage>
        <taxon>Eukaryota</taxon>
        <taxon>Fungi</taxon>
        <taxon>Dikarya</taxon>
        <taxon>Ascomycota</taxon>
        <taxon>Pezizomycotina</taxon>
        <taxon>Leotiomycetes</taxon>
        <taxon>Helotiales</taxon>
        <taxon>Sclerotiniaceae</taxon>
        <taxon>Botrytis</taxon>
    </lineage>
</organism>
<reference evidence="2 3" key="1">
    <citation type="submission" date="2017-12" db="EMBL/GenBank/DDBJ databases">
        <title>Comparative genomics of Botrytis spp.</title>
        <authorList>
            <person name="Valero-Jimenez C.A."/>
            <person name="Tapia P."/>
            <person name="Veloso J."/>
            <person name="Silva-Moreno E."/>
            <person name="Staats M."/>
            <person name="Valdes J.H."/>
            <person name="Van Kan J.A.L."/>
        </authorList>
    </citation>
    <scope>NUCLEOTIDE SEQUENCE [LARGE SCALE GENOMIC DNA]</scope>
    <source>
        <strain evidence="2 3">Be9601</strain>
    </source>
</reference>
<feature type="compositionally biased region" description="Acidic residues" evidence="1">
    <location>
        <begin position="104"/>
        <end position="115"/>
    </location>
</feature>
<dbReference type="EMBL" id="PQXM01000439">
    <property type="protein sequence ID" value="TGO72561.1"/>
    <property type="molecule type" value="Genomic_DNA"/>
</dbReference>
<feature type="region of interest" description="Disordered" evidence="1">
    <location>
        <begin position="96"/>
        <end position="115"/>
    </location>
</feature>
<evidence type="ECO:0000313" key="3">
    <source>
        <dbReference type="Proteomes" id="UP000297229"/>
    </source>
</evidence>
<accession>A0A4Z1JFI9</accession>
<evidence type="ECO:0000313" key="2">
    <source>
        <dbReference type="EMBL" id="TGO72561.1"/>
    </source>
</evidence>
<dbReference type="Proteomes" id="UP000297229">
    <property type="component" value="Unassembled WGS sequence"/>
</dbReference>
<gene>
    <name evidence="2" type="ORF">BELL_0441g00080</name>
</gene>
<evidence type="ECO:0000256" key="1">
    <source>
        <dbReference type="SAM" id="MobiDB-lite"/>
    </source>
</evidence>
<dbReference type="AlphaFoldDB" id="A0A4Z1JFI9"/>